<dbReference type="NCBIfam" id="TIGR02937">
    <property type="entry name" value="sigma70-ECF"/>
    <property type="match status" value="1"/>
</dbReference>
<feature type="domain" description="RNA polymerase sigma-70 region 2" evidence="5">
    <location>
        <begin position="17"/>
        <end position="83"/>
    </location>
</feature>
<dbReference type="Gene3D" id="1.10.10.10">
    <property type="entry name" value="Winged helix-like DNA-binding domain superfamily/Winged helix DNA-binding domain"/>
    <property type="match status" value="1"/>
</dbReference>
<dbReference type="InterPro" id="IPR039425">
    <property type="entry name" value="RNA_pol_sigma-70-like"/>
</dbReference>
<keyword evidence="4" id="KW-0804">Transcription</keyword>
<dbReference type="InterPro" id="IPR036388">
    <property type="entry name" value="WH-like_DNA-bd_sf"/>
</dbReference>
<evidence type="ECO:0000313" key="8">
    <source>
        <dbReference type="Proteomes" id="UP001203284"/>
    </source>
</evidence>
<keyword evidence="3" id="KW-0731">Sigma factor</keyword>
<sequence length="177" mass="20225">MNGSLLPTTLNHRLSELFRLHHRELVRFAARLVGDRETGEEIAQDAYLRIVGRNALAGPIEHLKAYLFISARHVAIDVTARRRTEWSYRVDIEDLDAVLPSEDHERALEHRQRIAALAVALNELAPACRAAFVMNKLEGRSHKEIAARLGVSTSMVEKHMMRAMLHCRDVLRNLDEY</sequence>
<dbReference type="Gene3D" id="1.10.1740.10">
    <property type="match status" value="1"/>
</dbReference>
<comment type="similarity">
    <text evidence="1">Belongs to the sigma-70 factor family. ECF subfamily.</text>
</comment>
<dbReference type="SUPFAM" id="SSF88659">
    <property type="entry name" value="Sigma3 and sigma4 domains of RNA polymerase sigma factors"/>
    <property type="match status" value="1"/>
</dbReference>
<proteinExistence type="inferred from homology"/>
<dbReference type="PANTHER" id="PTHR43133:SF63">
    <property type="entry name" value="RNA POLYMERASE SIGMA FACTOR FECI-RELATED"/>
    <property type="match status" value="1"/>
</dbReference>
<evidence type="ECO:0000256" key="1">
    <source>
        <dbReference type="ARBA" id="ARBA00010641"/>
    </source>
</evidence>
<gene>
    <name evidence="7" type="ORF">MWN34_08565</name>
</gene>
<keyword evidence="8" id="KW-1185">Reference proteome</keyword>
<evidence type="ECO:0000259" key="5">
    <source>
        <dbReference type="Pfam" id="PF04542"/>
    </source>
</evidence>
<feature type="domain" description="RNA polymerase sigma factor 70 region 4 type 2" evidence="6">
    <location>
        <begin position="116"/>
        <end position="167"/>
    </location>
</feature>
<dbReference type="InterPro" id="IPR014284">
    <property type="entry name" value="RNA_pol_sigma-70_dom"/>
</dbReference>
<keyword evidence="2" id="KW-0805">Transcription regulation</keyword>
<dbReference type="RefSeq" id="WP_247028501.1">
    <property type="nucleotide sequence ID" value="NZ_JALKCH010000005.1"/>
</dbReference>
<protein>
    <submittedName>
        <fullName evidence="7">Sigma-70 family RNA polymerase sigma factor</fullName>
    </submittedName>
</protein>
<organism evidence="7 8">
    <name type="scientific">Ancylobacter crimeensis</name>
    <dbReference type="NCBI Taxonomy" id="2579147"/>
    <lineage>
        <taxon>Bacteria</taxon>
        <taxon>Pseudomonadati</taxon>
        <taxon>Pseudomonadota</taxon>
        <taxon>Alphaproteobacteria</taxon>
        <taxon>Hyphomicrobiales</taxon>
        <taxon>Xanthobacteraceae</taxon>
        <taxon>Ancylobacter</taxon>
    </lineage>
</organism>
<reference evidence="7 8" key="1">
    <citation type="submission" date="2022-04" db="EMBL/GenBank/DDBJ databases">
        <authorList>
            <person name="Grouzdev D.S."/>
            <person name="Pantiukh K.S."/>
            <person name="Krutkina M.S."/>
        </authorList>
    </citation>
    <scope>NUCLEOTIDE SEQUENCE [LARGE SCALE GENOMIC DNA]</scope>
    <source>
        <strain evidence="7 8">6x-1</strain>
    </source>
</reference>
<dbReference type="Pfam" id="PF04542">
    <property type="entry name" value="Sigma70_r2"/>
    <property type="match status" value="1"/>
</dbReference>
<dbReference type="InterPro" id="IPR013324">
    <property type="entry name" value="RNA_pol_sigma_r3/r4-like"/>
</dbReference>
<name>A0ABT0DAI2_9HYPH</name>
<dbReference type="Pfam" id="PF08281">
    <property type="entry name" value="Sigma70_r4_2"/>
    <property type="match status" value="1"/>
</dbReference>
<dbReference type="SUPFAM" id="SSF88946">
    <property type="entry name" value="Sigma2 domain of RNA polymerase sigma factors"/>
    <property type="match status" value="1"/>
</dbReference>
<dbReference type="InterPro" id="IPR013249">
    <property type="entry name" value="RNA_pol_sigma70_r4_t2"/>
</dbReference>
<dbReference type="EMBL" id="JALKCH010000005">
    <property type="protein sequence ID" value="MCK0196965.1"/>
    <property type="molecule type" value="Genomic_DNA"/>
</dbReference>
<evidence type="ECO:0000259" key="6">
    <source>
        <dbReference type="Pfam" id="PF08281"/>
    </source>
</evidence>
<evidence type="ECO:0000256" key="3">
    <source>
        <dbReference type="ARBA" id="ARBA00023082"/>
    </source>
</evidence>
<evidence type="ECO:0000256" key="4">
    <source>
        <dbReference type="ARBA" id="ARBA00023163"/>
    </source>
</evidence>
<evidence type="ECO:0000256" key="2">
    <source>
        <dbReference type="ARBA" id="ARBA00023015"/>
    </source>
</evidence>
<dbReference type="InterPro" id="IPR013325">
    <property type="entry name" value="RNA_pol_sigma_r2"/>
</dbReference>
<dbReference type="Proteomes" id="UP001203284">
    <property type="component" value="Unassembled WGS sequence"/>
</dbReference>
<accession>A0ABT0DAI2</accession>
<dbReference type="PANTHER" id="PTHR43133">
    <property type="entry name" value="RNA POLYMERASE ECF-TYPE SIGMA FACTO"/>
    <property type="match status" value="1"/>
</dbReference>
<evidence type="ECO:0000313" key="7">
    <source>
        <dbReference type="EMBL" id="MCK0196965.1"/>
    </source>
</evidence>
<dbReference type="InterPro" id="IPR007627">
    <property type="entry name" value="RNA_pol_sigma70_r2"/>
</dbReference>
<comment type="caution">
    <text evidence="7">The sequence shown here is derived from an EMBL/GenBank/DDBJ whole genome shotgun (WGS) entry which is preliminary data.</text>
</comment>